<feature type="coiled-coil region" evidence="1">
    <location>
        <begin position="17"/>
        <end position="44"/>
    </location>
</feature>
<evidence type="ECO:0000313" key="3">
    <source>
        <dbReference type="EMBL" id="EJL72709.1"/>
    </source>
</evidence>
<keyword evidence="4" id="KW-1185">Reference proteome</keyword>
<evidence type="ECO:0000256" key="1">
    <source>
        <dbReference type="SAM" id="Coils"/>
    </source>
</evidence>
<dbReference type="PANTHER" id="PTHR38434">
    <property type="entry name" value="BLL2549 PROTEIN"/>
    <property type="match status" value="1"/>
</dbReference>
<reference evidence="3 4" key="1">
    <citation type="journal article" date="2012" name="J. Bacteriol.">
        <title>Twenty-one genome sequences from Pseudomonas species and 19 genome sequences from diverse bacteria isolated from the rhizosphere and endosphere of Populus deltoides.</title>
        <authorList>
            <person name="Brown S.D."/>
            <person name="Utturkar S.M."/>
            <person name="Klingeman D.M."/>
            <person name="Johnson C.M."/>
            <person name="Martin S.L."/>
            <person name="Land M.L."/>
            <person name="Lu T.Y."/>
            <person name="Schadt C.W."/>
            <person name="Doktycz M.J."/>
            <person name="Pelletier D.A."/>
        </authorList>
    </citation>
    <scope>NUCLEOTIDE SEQUENCE [LARGE SCALE GENOMIC DNA]</scope>
    <source>
        <strain evidence="3 4">CF314</strain>
    </source>
</reference>
<accession>J3CJ89</accession>
<dbReference type="EMBL" id="AKJY01000030">
    <property type="protein sequence ID" value="EJL72709.1"/>
    <property type="molecule type" value="Genomic_DNA"/>
</dbReference>
<dbReference type="PATRIC" id="fig|1144316.3.peg.1864"/>
<name>J3CJ89_9FLAO</name>
<dbReference type="Pfam" id="PF10101">
    <property type="entry name" value="DUF2339"/>
    <property type="match status" value="1"/>
</dbReference>
<feature type="compositionally biased region" description="Polar residues" evidence="2">
    <location>
        <begin position="54"/>
        <end position="64"/>
    </location>
</feature>
<feature type="region of interest" description="Disordered" evidence="2">
    <location>
        <begin position="44"/>
        <end position="71"/>
    </location>
</feature>
<evidence type="ECO:0000256" key="2">
    <source>
        <dbReference type="SAM" id="MobiDB-lite"/>
    </source>
</evidence>
<gene>
    <name evidence="3" type="ORF">PMI13_01856</name>
</gene>
<comment type="caution">
    <text evidence="3">The sequence shown here is derived from an EMBL/GenBank/DDBJ whole genome shotgun (WGS) entry which is preliminary data.</text>
</comment>
<organism evidence="3 4">
    <name type="scientific">Chryseobacterium populi</name>
    <dbReference type="NCBI Taxonomy" id="1144316"/>
    <lineage>
        <taxon>Bacteria</taxon>
        <taxon>Pseudomonadati</taxon>
        <taxon>Bacteroidota</taxon>
        <taxon>Flavobacteriia</taxon>
        <taxon>Flavobacteriales</taxon>
        <taxon>Weeksellaceae</taxon>
        <taxon>Chryseobacterium group</taxon>
        <taxon>Chryseobacterium</taxon>
    </lineage>
</organism>
<dbReference type="PANTHER" id="PTHR38434:SF1">
    <property type="entry name" value="BLL2549 PROTEIN"/>
    <property type="match status" value="1"/>
</dbReference>
<proteinExistence type="predicted"/>
<dbReference type="InterPro" id="IPR019286">
    <property type="entry name" value="DUF2339_TM"/>
</dbReference>
<keyword evidence="1" id="KW-0175">Coiled coil</keyword>
<dbReference type="Proteomes" id="UP000007509">
    <property type="component" value="Unassembled WGS sequence"/>
</dbReference>
<dbReference type="RefSeq" id="WP_007842897.1">
    <property type="nucleotide sequence ID" value="NZ_AKJY01000030.1"/>
</dbReference>
<dbReference type="OrthoDB" id="666059at2"/>
<dbReference type="AlphaFoldDB" id="J3CJ89"/>
<sequence length="744" mass="85455">MSPFLLIILFILVIIFYSQLNRKIQKLEDKISELQGNNALQKNNEVQETKEKQASPQPSFSSAELQPERKPISEPTVNIPEEIIPEQKDRMSPVLNFLKQNMLAITGIFTLVLGIGYFVKYAIDKNWIDETARAGIGFAVGAVIMGTGHLLKKNYTAFSSIITGGGIAVLYFTTTIAFREYHLFTQNAAFIITCFITLLSILLSYYYKSEVLIIFSLVGGFTAPLMISTGESNYLFLFTYLSVLNMGMLIIALLKNWKSIGWIAFFSTQIYLFYWTLEKTQIISVYFYIISYLIFYAFALQHYIRKNSLASFDILMLVLINFSSIIGLVYIFNTLNYGPVIIFPVVFAIINTALLFREYSRKNFGIHYSVFAGITISLITVAIALQFKAHLITSVWAVEATLLLFIWKKTKLDIFRICFYILFPLVIIAQMITWTQYYSIKNLKIIFNPIFLTSIITVVTTFANLVLLKNLNNSEKRYAIFENLFTVLSYGVIYMALLLEIIYHISEKPFIMILSIGLLFTIYYAFILLIFRKKLNISLFFETGLVYLFLFLLIINASLAGTGIVNSILLKKTPQNFFGIYLLYILPFVYLFRKVLPGSDFIKIKLSYWAVSITLTVLVSCELYHLYILGNADHIMQANQLEKHFSILYLPIIWAVLASIFIYTGLKKDLPEFSKSGFILIGMMILKLYTYDVWQMDNVSRIIAFIILGIILLLSSFLFQRLKNMIKNMVDKKEENTENQSTES</sequence>
<protein>
    <submittedName>
        <fullName evidence="3">Putative membrane protein (DUF2339)</fullName>
    </submittedName>
</protein>
<evidence type="ECO:0000313" key="4">
    <source>
        <dbReference type="Proteomes" id="UP000007509"/>
    </source>
</evidence>